<evidence type="ECO:0000256" key="1">
    <source>
        <dbReference type="SAM" id="MobiDB-lite"/>
    </source>
</evidence>
<evidence type="ECO:0000259" key="2">
    <source>
        <dbReference type="Pfam" id="PF05050"/>
    </source>
</evidence>
<comment type="caution">
    <text evidence="3">The sequence shown here is derived from an EMBL/GenBank/DDBJ whole genome shotgun (WGS) entry which is preliminary data.</text>
</comment>
<organism evidence="3 4">
    <name type="scientific">Craurococcus roseus</name>
    <dbReference type="NCBI Taxonomy" id="77585"/>
    <lineage>
        <taxon>Bacteria</taxon>
        <taxon>Pseudomonadati</taxon>
        <taxon>Pseudomonadota</taxon>
        <taxon>Alphaproteobacteria</taxon>
        <taxon>Acetobacterales</taxon>
        <taxon>Acetobacteraceae</taxon>
        <taxon>Craurococcus</taxon>
    </lineage>
</organism>
<keyword evidence="4" id="KW-1185">Reference proteome</keyword>
<accession>A0ABP3PN36</accession>
<name>A0ABP3PN36_9PROT</name>
<gene>
    <name evidence="3" type="ORF">GCM10009416_02910</name>
</gene>
<dbReference type="InterPro" id="IPR029063">
    <property type="entry name" value="SAM-dependent_MTases_sf"/>
</dbReference>
<dbReference type="NCBIfam" id="TIGR01444">
    <property type="entry name" value="fkbM_fam"/>
    <property type="match status" value="1"/>
</dbReference>
<feature type="region of interest" description="Disordered" evidence="1">
    <location>
        <begin position="1"/>
        <end position="23"/>
    </location>
</feature>
<dbReference type="Gene3D" id="3.40.50.150">
    <property type="entry name" value="Vaccinia Virus protein VP39"/>
    <property type="match status" value="1"/>
</dbReference>
<evidence type="ECO:0000313" key="3">
    <source>
        <dbReference type="EMBL" id="GAA0568265.1"/>
    </source>
</evidence>
<dbReference type="SUPFAM" id="SSF53335">
    <property type="entry name" value="S-adenosyl-L-methionine-dependent methyltransferases"/>
    <property type="match status" value="1"/>
</dbReference>
<dbReference type="Pfam" id="PF05050">
    <property type="entry name" value="Methyltransf_21"/>
    <property type="match status" value="1"/>
</dbReference>
<dbReference type="Proteomes" id="UP001501588">
    <property type="component" value="Unassembled WGS sequence"/>
</dbReference>
<dbReference type="EMBL" id="BAAAFZ010000006">
    <property type="protein sequence ID" value="GAA0568265.1"/>
    <property type="molecule type" value="Genomic_DNA"/>
</dbReference>
<sequence>MPPDDAGQPQPRAHPASSTHNAVRGGVLAAMAAGDAEEAPPAAEAAPKPAPARGFGASLRAAGRRGLLAVRPLAAPFLHRFQMRVRTAVDESDAAARIAGIERALARLGERHDAEAAILHEIAGLRRLAADNARRLEALGRSSDATRRDIAEAAEIAATKRDVAGVMEVAADNARRLDALRGDVASVSDAVRSNAPRRPPIPVGGDFLVHTPDGMLLVPGEDLRFLAVIADGGVLETGTRRVLAALLRPGSAFLDVGANVGTMTLFAARAVGPAGRVFAVEPTPRIAALLRRSMAVNDVADRVAISECAAGDGEGEALLHLEEVMSHNTLLPPDEAEGRGTVRVRVSPADALVPAGTAVDVAKVDAEGAELQVWRGMGRILAESPGLAAVLEFGRPHLARAGVSPEAWLREVEAPGFVPYMIDDMAGVCRPASASSLSDVFSVNVLLLRPGAAERHPGLVFA</sequence>
<reference evidence="4" key="1">
    <citation type="journal article" date="2019" name="Int. J. Syst. Evol. Microbiol.">
        <title>The Global Catalogue of Microorganisms (GCM) 10K type strain sequencing project: providing services to taxonomists for standard genome sequencing and annotation.</title>
        <authorList>
            <consortium name="The Broad Institute Genomics Platform"/>
            <consortium name="The Broad Institute Genome Sequencing Center for Infectious Disease"/>
            <person name="Wu L."/>
            <person name="Ma J."/>
        </authorList>
    </citation>
    <scope>NUCLEOTIDE SEQUENCE [LARGE SCALE GENOMIC DNA]</scope>
    <source>
        <strain evidence="4">JCM 9933</strain>
    </source>
</reference>
<dbReference type="InterPro" id="IPR006342">
    <property type="entry name" value="FkbM_mtfrase"/>
</dbReference>
<proteinExistence type="predicted"/>
<protein>
    <recommendedName>
        <fullName evidence="2">Methyltransferase FkbM domain-containing protein</fullName>
    </recommendedName>
</protein>
<evidence type="ECO:0000313" key="4">
    <source>
        <dbReference type="Proteomes" id="UP001501588"/>
    </source>
</evidence>
<dbReference type="PANTHER" id="PTHR34203">
    <property type="entry name" value="METHYLTRANSFERASE, FKBM FAMILY PROTEIN"/>
    <property type="match status" value="1"/>
</dbReference>
<dbReference type="InterPro" id="IPR052514">
    <property type="entry name" value="SAM-dependent_MTase"/>
</dbReference>
<dbReference type="PANTHER" id="PTHR34203:SF15">
    <property type="entry name" value="SLL1173 PROTEIN"/>
    <property type="match status" value="1"/>
</dbReference>
<dbReference type="RefSeq" id="WP_343893347.1">
    <property type="nucleotide sequence ID" value="NZ_BAAAFZ010000006.1"/>
</dbReference>
<feature type="domain" description="Methyltransferase FkbM" evidence="2">
    <location>
        <begin position="255"/>
        <end position="417"/>
    </location>
</feature>